<name>A0A0X1KRE6_9THEM</name>
<evidence type="ECO:0000313" key="3">
    <source>
        <dbReference type="Proteomes" id="UP000077469"/>
    </source>
</evidence>
<evidence type="ECO:0000313" key="2">
    <source>
        <dbReference type="EMBL" id="AJC73842.1"/>
    </source>
</evidence>
<dbReference type="EMBL" id="CP007141">
    <property type="protein sequence ID" value="AJC73842.1"/>
    <property type="molecule type" value="Genomic_DNA"/>
</dbReference>
<proteinExistence type="predicted"/>
<dbReference type="PaxDb" id="1123384-AJ81_06150"/>
<protein>
    <submittedName>
        <fullName evidence="2">Uncharacterized protein</fullName>
    </submittedName>
</protein>
<dbReference type="KEGG" id="phy:AJ81_06150"/>
<dbReference type="Proteomes" id="UP000077469">
    <property type="component" value="Chromosome"/>
</dbReference>
<dbReference type="AlphaFoldDB" id="A0A0X1KRE6"/>
<reference evidence="2 3" key="1">
    <citation type="submission" date="2014-01" db="EMBL/GenBank/DDBJ databases">
        <title>Genome sequencing of Thermotog hypogea.</title>
        <authorList>
            <person name="Zhang X."/>
            <person name="Alvare G."/>
            <person name="Fristensky B."/>
            <person name="Chen L."/>
            <person name="Suen T."/>
            <person name="Chen Q."/>
            <person name="Ma K."/>
        </authorList>
    </citation>
    <scope>NUCLEOTIDE SEQUENCE [LARGE SCALE GENOMIC DNA]</scope>
    <source>
        <strain evidence="2 3">DSM 11164</strain>
    </source>
</reference>
<dbReference type="PATRIC" id="fig|1123384.7.peg.1232"/>
<keyword evidence="3" id="KW-1185">Reference proteome</keyword>
<evidence type="ECO:0000256" key="1">
    <source>
        <dbReference type="SAM" id="MobiDB-lite"/>
    </source>
</evidence>
<feature type="region of interest" description="Disordered" evidence="1">
    <location>
        <begin position="164"/>
        <end position="184"/>
    </location>
</feature>
<dbReference type="STRING" id="1123384.AJ81_06150"/>
<sequence>MSDVLDLEPVKKELKRGDIKLETVKDAVKKYKDMGFELLKLLEYASKIAKGDERKEIERLYKEFAHKSLSDLCESLRRKARRLRENSKDGVYQRFFKDGSPTGTTFRLLELTRMGKRDEVFHLILREFLSSGEEVPYELMKAFDPIFPIEVFKVFIYSFVGGLSKPAEKPTTSGQGGDQDEQSE</sequence>
<organism evidence="2 3">
    <name type="scientific">Pseudothermotoga hypogea DSM 11164 = NBRC 106472</name>
    <dbReference type="NCBI Taxonomy" id="1123384"/>
    <lineage>
        <taxon>Bacteria</taxon>
        <taxon>Thermotogati</taxon>
        <taxon>Thermotogota</taxon>
        <taxon>Thermotogae</taxon>
        <taxon>Thermotogales</taxon>
        <taxon>Thermotogaceae</taxon>
        <taxon>Pseudothermotoga</taxon>
    </lineage>
</organism>
<gene>
    <name evidence="2" type="ORF">AJ81_06150</name>
</gene>
<accession>A0A0X1KRE6</accession>
<dbReference type="RefSeq" id="WP_051368723.1">
    <property type="nucleotide sequence ID" value="NC_022795.1"/>
</dbReference>
<dbReference type="OrthoDB" id="1550858at2"/>